<dbReference type="SUPFAM" id="SSF46785">
    <property type="entry name" value="Winged helix' DNA-binding domain"/>
    <property type="match status" value="1"/>
</dbReference>
<evidence type="ECO:0000259" key="5">
    <source>
        <dbReference type="PROSITE" id="PS50995"/>
    </source>
</evidence>
<feature type="compositionally biased region" description="Basic residues" evidence="4">
    <location>
        <begin position="179"/>
        <end position="188"/>
    </location>
</feature>
<feature type="compositionally biased region" description="Basic and acidic residues" evidence="4">
    <location>
        <begin position="167"/>
        <end position="178"/>
    </location>
</feature>
<evidence type="ECO:0000256" key="3">
    <source>
        <dbReference type="ARBA" id="ARBA00023163"/>
    </source>
</evidence>
<evidence type="ECO:0000256" key="2">
    <source>
        <dbReference type="ARBA" id="ARBA00023125"/>
    </source>
</evidence>
<keyword evidence="2" id="KW-0238">DNA-binding</keyword>
<feature type="domain" description="HTH marR-type" evidence="5">
    <location>
        <begin position="18"/>
        <end position="150"/>
    </location>
</feature>
<evidence type="ECO:0000256" key="4">
    <source>
        <dbReference type="SAM" id="MobiDB-lite"/>
    </source>
</evidence>
<evidence type="ECO:0000313" key="7">
    <source>
        <dbReference type="Proteomes" id="UP001596084"/>
    </source>
</evidence>
<proteinExistence type="predicted"/>
<dbReference type="EMBL" id="JBHSMX010000066">
    <property type="protein sequence ID" value="MFC5524068.1"/>
    <property type="molecule type" value="Genomic_DNA"/>
</dbReference>
<evidence type="ECO:0000313" key="6">
    <source>
        <dbReference type="EMBL" id="MFC5524068.1"/>
    </source>
</evidence>
<dbReference type="PROSITE" id="PS50995">
    <property type="entry name" value="HTH_MARR_2"/>
    <property type="match status" value="1"/>
</dbReference>
<feature type="region of interest" description="Disordered" evidence="4">
    <location>
        <begin position="160"/>
        <end position="188"/>
    </location>
</feature>
<comment type="caution">
    <text evidence="6">The sequence shown here is derived from an EMBL/GenBank/DDBJ whole genome shotgun (WGS) entry which is preliminary data.</text>
</comment>
<keyword evidence="1" id="KW-0805">Transcription regulation</keyword>
<organism evidence="6 7">
    <name type="scientific">Polaromonas jejuensis</name>
    <dbReference type="NCBI Taxonomy" id="457502"/>
    <lineage>
        <taxon>Bacteria</taxon>
        <taxon>Pseudomonadati</taxon>
        <taxon>Pseudomonadota</taxon>
        <taxon>Betaproteobacteria</taxon>
        <taxon>Burkholderiales</taxon>
        <taxon>Comamonadaceae</taxon>
        <taxon>Polaromonas</taxon>
    </lineage>
</organism>
<name>A0ABW0QH11_9BURK</name>
<accession>A0ABW0QH11</accession>
<dbReference type="InterPro" id="IPR036390">
    <property type="entry name" value="WH_DNA-bd_sf"/>
</dbReference>
<dbReference type="InterPro" id="IPR036388">
    <property type="entry name" value="WH-like_DNA-bd_sf"/>
</dbReference>
<dbReference type="Gene3D" id="1.10.10.10">
    <property type="entry name" value="Winged helix-like DNA-binding domain superfamily/Winged helix DNA-binding domain"/>
    <property type="match status" value="1"/>
</dbReference>
<dbReference type="RefSeq" id="WP_068832007.1">
    <property type="nucleotide sequence ID" value="NZ_JBHSMX010000066.1"/>
</dbReference>
<keyword evidence="3" id="KW-0804">Transcription</keyword>
<dbReference type="Proteomes" id="UP001596084">
    <property type="component" value="Unassembled WGS sequence"/>
</dbReference>
<dbReference type="SMART" id="SM00347">
    <property type="entry name" value="HTH_MARR"/>
    <property type="match status" value="1"/>
</dbReference>
<evidence type="ECO:0000256" key="1">
    <source>
        <dbReference type="ARBA" id="ARBA00023015"/>
    </source>
</evidence>
<reference evidence="7" key="1">
    <citation type="journal article" date="2019" name="Int. J. Syst. Evol. Microbiol.">
        <title>The Global Catalogue of Microorganisms (GCM) 10K type strain sequencing project: providing services to taxonomists for standard genome sequencing and annotation.</title>
        <authorList>
            <consortium name="The Broad Institute Genomics Platform"/>
            <consortium name="The Broad Institute Genome Sequencing Center for Infectious Disease"/>
            <person name="Wu L."/>
            <person name="Ma J."/>
        </authorList>
    </citation>
    <scope>NUCLEOTIDE SEQUENCE [LARGE SCALE GENOMIC DNA]</scope>
    <source>
        <strain evidence="7">CGMCC 4.7277</strain>
    </source>
</reference>
<dbReference type="InterPro" id="IPR000835">
    <property type="entry name" value="HTH_MarR-typ"/>
</dbReference>
<sequence length="188" mass="21184">MTHDTQNIIRHWREAVPNDRLAHLIRDASRAFQKALQIRLASQGVPFGHWTFLRILWESDGLTQKELSERAGVMEPTTFSAMKAMEALGYIVRKQLPTNKKNVYVYLSEEGRALKKLLVPMAEETNSVSIEGIAAEEIKLTRKVLLAMIENLAKDELLQAPPVKRKAAAERKKSEKTAKPRGARKAAA</sequence>
<keyword evidence="7" id="KW-1185">Reference proteome</keyword>
<gene>
    <name evidence="6" type="ORF">ACFPP7_24625</name>
</gene>
<protein>
    <submittedName>
        <fullName evidence="6">MarR family winged helix-turn-helix transcriptional regulator</fullName>
    </submittedName>
</protein>
<dbReference type="PANTHER" id="PTHR42756:SF1">
    <property type="entry name" value="TRANSCRIPTIONAL REPRESSOR OF EMRAB OPERON"/>
    <property type="match status" value="1"/>
</dbReference>
<dbReference type="PANTHER" id="PTHR42756">
    <property type="entry name" value="TRANSCRIPTIONAL REGULATOR, MARR"/>
    <property type="match status" value="1"/>
</dbReference>
<dbReference type="Pfam" id="PF01047">
    <property type="entry name" value="MarR"/>
    <property type="match status" value="1"/>
</dbReference>